<evidence type="ECO:0000256" key="5">
    <source>
        <dbReference type="ARBA" id="ARBA00022946"/>
    </source>
</evidence>
<dbReference type="Proteomes" id="UP000195521">
    <property type="component" value="Unassembled WGS sequence"/>
</dbReference>
<organism evidence="11 12">
    <name type="scientific">Plasmodium gonderi</name>
    <dbReference type="NCBI Taxonomy" id="77519"/>
    <lineage>
        <taxon>Eukaryota</taxon>
        <taxon>Sar</taxon>
        <taxon>Alveolata</taxon>
        <taxon>Apicomplexa</taxon>
        <taxon>Aconoidasida</taxon>
        <taxon>Haemosporida</taxon>
        <taxon>Plasmodiidae</taxon>
        <taxon>Plasmodium</taxon>
        <taxon>Plasmodium (Plasmodium)</taxon>
    </lineage>
</organism>
<keyword evidence="4 9" id="KW-0460">Magnesium</keyword>
<sequence length="465" mass="54553">MFQCNHITNYRCRLAYVYTRRPNGYVFIRWLTNLTSQKCENNIFSKKNFNNVFMQNIKTTQDGQIKCERLFFSKYSLPYVLNIPVSDLRLIDPSNNHNPTLLVRKNMILLRTGFMSCVIRFNELWLFEPSNPLVKKATNLIKKNFRKKGDFTNDEIVEDDIVNTVLQVDKKEKIASAQIASAQTASARVASTQDDMTIFGERKDCSRRDRGDIPGNDDINHMNVKNSFYKYKASMCFEFLCLDICMQLSIKEYELELYNLNGEIKEIILQQRKEENNEINMLTNKLLRDMMKIKNNLQKFSNLLNSLRTSIEKILKNRLDMENMYLTFINTDLTKSSGLENPLKECTDLEILLETHLQLTDELYGELENVEEKITHYEELMRLNLDYNRNKFILLNAKISFATLFFSISSVITSLFGMNLKNFAENNDYAFLLVSFFVFFSSLFGLNLTKNINTILKFFDKYNLK</sequence>
<keyword evidence="7 9" id="KW-0406">Ion transport</keyword>
<evidence type="ECO:0000256" key="6">
    <source>
        <dbReference type="ARBA" id="ARBA00022989"/>
    </source>
</evidence>
<dbReference type="PANTHER" id="PTHR13890">
    <property type="entry name" value="RNA SPLICING PROTEIN MRS2, MITOCHONDRIAL"/>
    <property type="match status" value="1"/>
</dbReference>
<keyword evidence="9" id="KW-0496">Mitochondrion</keyword>
<dbReference type="AlphaFoldDB" id="A0A1Y1JEL0"/>
<evidence type="ECO:0000256" key="7">
    <source>
        <dbReference type="ARBA" id="ARBA00023065"/>
    </source>
</evidence>
<accession>A0A1Y1JEL0</accession>
<feature type="transmembrane region" description="Helical" evidence="9">
    <location>
        <begin position="429"/>
        <end position="448"/>
    </location>
</feature>
<dbReference type="EMBL" id="BDQF01000010">
    <property type="protein sequence ID" value="GAW80971.1"/>
    <property type="molecule type" value="Genomic_DNA"/>
</dbReference>
<evidence type="ECO:0000313" key="11">
    <source>
        <dbReference type="EMBL" id="GAW80971.1"/>
    </source>
</evidence>
<comment type="subcellular location">
    <subcellularLocation>
        <location evidence="1">Membrane</location>
        <topology evidence="1">Multi-pass membrane protein</topology>
    </subcellularLocation>
    <subcellularLocation>
        <location evidence="9">Mitochondrion inner membrane</location>
        <topology evidence="9">Multi-pass membrane protein</topology>
    </subcellularLocation>
</comment>
<dbReference type="RefSeq" id="XP_028543560.1">
    <property type="nucleotide sequence ID" value="XM_028687759.1"/>
</dbReference>
<dbReference type="InterPro" id="IPR039204">
    <property type="entry name" value="MRS2-like"/>
</dbReference>
<protein>
    <recommendedName>
        <fullName evidence="9">Magnesium transporter</fullName>
    </recommendedName>
</protein>
<evidence type="ECO:0000256" key="2">
    <source>
        <dbReference type="ARBA" id="ARBA00022448"/>
    </source>
</evidence>
<keyword evidence="12" id="KW-1185">Reference proteome</keyword>
<evidence type="ECO:0000256" key="8">
    <source>
        <dbReference type="ARBA" id="ARBA00023136"/>
    </source>
</evidence>
<evidence type="ECO:0000313" key="12">
    <source>
        <dbReference type="Proteomes" id="UP000195521"/>
    </source>
</evidence>
<dbReference type="GO" id="GO:0015095">
    <property type="term" value="F:magnesium ion transmembrane transporter activity"/>
    <property type="evidence" value="ECO:0007669"/>
    <property type="project" value="TreeGrafter"/>
</dbReference>
<reference evidence="12" key="1">
    <citation type="submission" date="2017-04" db="EMBL/GenBank/DDBJ databases">
        <title>Plasmodium gonderi genome.</title>
        <authorList>
            <person name="Arisue N."/>
            <person name="Honma H."/>
            <person name="Kawai S."/>
            <person name="Tougan T."/>
            <person name="Tanabe K."/>
            <person name="Horii T."/>
        </authorList>
    </citation>
    <scope>NUCLEOTIDE SEQUENCE [LARGE SCALE GENOMIC DNA]</scope>
    <source>
        <strain evidence="12">ATCC 30045</strain>
    </source>
</reference>
<feature type="coiled-coil region" evidence="10">
    <location>
        <begin position="250"/>
        <end position="285"/>
    </location>
</feature>
<dbReference type="SUPFAM" id="SSF144083">
    <property type="entry name" value="Magnesium transport protein CorA, transmembrane region"/>
    <property type="match status" value="1"/>
</dbReference>
<dbReference type="CDD" id="cd12823">
    <property type="entry name" value="Mrs2_Mfm1p-like"/>
    <property type="match status" value="1"/>
</dbReference>
<evidence type="ECO:0000256" key="9">
    <source>
        <dbReference type="RuleBase" id="RU366042"/>
    </source>
</evidence>
<gene>
    <name evidence="11" type="ORF">PGO_091710</name>
</gene>
<keyword evidence="8 9" id="KW-0472">Membrane</keyword>
<dbReference type="OMA" id="LVRKNMI"/>
<keyword evidence="5" id="KW-0809">Transit peptide</keyword>
<comment type="similarity">
    <text evidence="9">Belongs to the CorA metal ion transporter (MIT) (TC 1.A.35) family.</text>
</comment>
<dbReference type="GO" id="GO:0005743">
    <property type="term" value="C:mitochondrial inner membrane"/>
    <property type="evidence" value="ECO:0007669"/>
    <property type="project" value="UniProtKB-SubCell"/>
</dbReference>
<evidence type="ECO:0000256" key="10">
    <source>
        <dbReference type="SAM" id="Coils"/>
    </source>
</evidence>
<evidence type="ECO:0000256" key="3">
    <source>
        <dbReference type="ARBA" id="ARBA00022692"/>
    </source>
</evidence>
<keyword evidence="3 9" id="KW-0812">Transmembrane</keyword>
<evidence type="ECO:0000256" key="4">
    <source>
        <dbReference type="ARBA" id="ARBA00022842"/>
    </source>
</evidence>
<evidence type="ECO:0000256" key="1">
    <source>
        <dbReference type="ARBA" id="ARBA00004141"/>
    </source>
</evidence>
<keyword evidence="6 9" id="KW-1133">Transmembrane helix</keyword>
<dbReference type="InterPro" id="IPR045863">
    <property type="entry name" value="CorA_TM1_TM2"/>
</dbReference>
<dbReference type="OrthoDB" id="10251508at2759"/>
<dbReference type="Gene3D" id="2.40.128.330">
    <property type="match status" value="1"/>
</dbReference>
<keyword evidence="10" id="KW-0175">Coiled coil</keyword>
<comment type="caution">
    <text evidence="11">The sequence shown here is derived from an EMBL/GenBank/DDBJ whole genome shotgun (WGS) entry which is preliminary data.</text>
</comment>
<dbReference type="PANTHER" id="PTHR13890:SF0">
    <property type="entry name" value="MAGNESIUM TRANSPORTER MRS2 HOMOLOG, MITOCHONDRIAL"/>
    <property type="match status" value="1"/>
</dbReference>
<keyword evidence="9" id="KW-0999">Mitochondrion inner membrane</keyword>
<dbReference type="Pfam" id="PF22099">
    <property type="entry name" value="MRS2-like"/>
    <property type="match status" value="1"/>
</dbReference>
<name>A0A1Y1JEL0_PLAGO</name>
<dbReference type="GeneID" id="39747689"/>
<feature type="transmembrane region" description="Helical" evidence="9">
    <location>
        <begin position="392"/>
        <end position="417"/>
    </location>
</feature>
<dbReference type="Gene3D" id="1.20.58.340">
    <property type="entry name" value="Magnesium transport protein CorA, transmembrane region"/>
    <property type="match status" value="1"/>
</dbReference>
<proteinExistence type="inferred from homology"/>
<keyword evidence="2 9" id="KW-0813">Transport</keyword>